<dbReference type="SUPFAM" id="SSF82199">
    <property type="entry name" value="SET domain"/>
    <property type="match status" value="1"/>
</dbReference>
<reference evidence="3" key="1">
    <citation type="journal article" date="2017" name="Science">
        <title>Giant viruses with an expanded complement of translation system components.</title>
        <authorList>
            <person name="Schulz F."/>
            <person name="Yutin N."/>
            <person name="Ivanova N.N."/>
            <person name="Ortega D.R."/>
            <person name="Lee T.K."/>
            <person name="Vierheilig J."/>
            <person name="Daims H."/>
            <person name="Horn M."/>
            <person name="Wagner M."/>
            <person name="Jensen G.J."/>
            <person name="Kyrpides N.C."/>
            <person name="Koonin E.V."/>
            <person name="Woyke T."/>
        </authorList>
    </citation>
    <scope>NUCLEOTIDE SEQUENCE</scope>
    <source>
        <strain evidence="3">CTV1</strain>
    </source>
</reference>
<evidence type="ECO:0000256" key="1">
    <source>
        <dbReference type="SAM" id="Phobius"/>
    </source>
</evidence>
<protein>
    <recommendedName>
        <fullName evidence="2">SET domain-containing protein</fullName>
    </recommendedName>
</protein>
<sequence>MNILTLVIIVIIIISLFALLFSNNYENFTANNDKFYLAPSRIHGTGVYCRVSIPKDTILFKAIEHSKKKVTELGKKVNHCNNSNTILKMINNDWYLVSSKNIEKNGELTADYNNTPDYIKKPERNWTC</sequence>
<gene>
    <name evidence="3" type="ORF">Catovirus_1_461</name>
</gene>
<dbReference type="PROSITE" id="PS50280">
    <property type="entry name" value="SET"/>
    <property type="match status" value="1"/>
</dbReference>
<dbReference type="CDD" id="cd08161">
    <property type="entry name" value="SET"/>
    <property type="match status" value="1"/>
</dbReference>
<dbReference type="InterPro" id="IPR046341">
    <property type="entry name" value="SET_dom_sf"/>
</dbReference>
<proteinExistence type="predicted"/>
<accession>A0A1V0S9N9</accession>
<keyword evidence="1" id="KW-0812">Transmembrane</keyword>
<keyword evidence="1" id="KW-0472">Membrane</keyword>
<keyword evidence="1" id="KW-1133">Transmembrane helix</keyword>
<feature type="domain" description="SET" evidence="2">
    <location>
        <begin position="33"/>
        <end position="113"/>
    </location>
</feature>
<evidence type="ECO:0000259" key="2">
    <source>
        <dbReference type="PROSITE" id="PS50280"/>
    </source>
</evidence>
<name>A0A1V0S9N9_9VIRU</name>
<feature type="transmembrane region" description="Helical" evidence="1">
    <location>
        <begin position="6"/>
        <end position="25"/>
    </location>
</feature>
<dbReference type="InterPro" id="IPR001214">
    <property type="entry name" value="SET_dom"/>
</dbReference>
<dbReference type="EMBL" id="KY684083">
    <property type="protein sequence ID" value="ARF08411.1"/>
    <property type="molecule type" value="Genomic_DNA"/>
</dbReference>
<organism evidence="3">
    <name type="scientific">Catovirus CTV1</name>
    <dbReference type="NCBI Taxonomy" id="1977631"/>
    <lineage>
        <taxon>Viruses</taxon>
        <taxon>Varidnaviria</taxon>
        <taxon>Bamfordvirae</taxon>
        <taxon>Nucleocytoviricota</taxon>
        <taxon>Megaviricetes</taxon>
        <taxon>Imitervirales</taxon>
        <taxon>Mimiviridae</taxon>
        <taxon>Klosneuvirinae</taxon>
        <taxon>Catovirus</taxon>
    </lineage>
</organism>
<evidence type="ECO:0000313" key="3">
    <source>
        <dbReference type="EMBL" id="ARF08411.1"/>
    </source>
</evidence>